<feature type="transmembrane region" description="Helical" evidence="1">
    <location>
        <begin position="12"/>
        <end position="34"/>
    </location>
</feature>
<sequence>MFLDETAARLLIALIIALILVLFGVIGLCYGIGFEFRGIDRENKALRQYIAHNRSDGEQEHATYKAEFDRRMKQNTADPARHEKTL</sequence>
<evidence type="ECO:0000256" key="1">
    <source>
        <dbReference type="SAM" id="Phobius"/>
    </source>
</evidence>
<evidence type="ECO:0000313" key="2">
    <source>
        <dbReference type="EMBL" id="DAD70394.1"/>
    </source>
</evidence>
<protein>
    <submittedName>
        <fullName evidence="2">Vpu protein</fullName>
    </submittedName>
</protein>
<keyword evidence="1" id="KW-1133">Transmembrane helix</keyword>
<keyword evidence="1" id="KW-0812">Transmembrane</keyword>
<reference evidence="2" key="1">
    <citation type="journal article" date="2021" name="Proc. Natl. Acad. Sci. U.S.A.">
        <title>A Catalog of Tens of Thousands of Viruses from Human Metagenomes Reveals Hidden Associations with Chronic Diseases.</title>
        <authorList>
            <person name="Tisza M.J."/>
            <person name="Buck C.B."/>
        </authorList>
    </citation>
    <scope>NUCLEOTIDE SEQUENCE</scope>
    <source>
        <strain evidence="2">CtomJ2</strain>
    </source>
</reference>
<dbReference type="EMBL" id="BK015864">
    <property type="protein sequence ID" value="DAD70394.1"/>
    <property type="molecule type" value="Genomic_DNA"/>
</dbReference>
<name>A0A8S5LKE6_9CAUD</name>
<proteinExistence type="predicted"/>
<organism evidence="2">
    <name type="scientific">Siphoviridae sp. ctomJ2</name>
    <dbReference type="NCBI Taxonomy" id="2827593"/>
    <lineage>
        <taxon>Viruses</taxon>
        <taxon>Duplodnaviria</taxon>
        <taxon>Heunggongvirae</taxon>
        <taxon>Uroviricota</taxon>
        <taxon>Caudoviricetes</taxon>
    </lineage>
</organism>
<accession>A0A8S5LKE6</accession>
<keyword evidence="1" id="KW-0472">Membrane</keyword>